<sequence length="256" mass="29020">MKKVLVLLVMLLSFNGFSQSINNYKYVVVPLKFDFISSDNQYRLATLSKFNLNKAGFAAFYDNESLPSENIQRCDILSFDVVKEKSFLTTKLHVIFKDCYGKVIYQSETGVSKQKDYQLAYTEALNDAFESIYALNYKYTGLANAVAKVAPKATVAKVETVVVQEKKEVEEKLVPVAKKEIMQDGSFLYAQPVLNGFQLVDTTPKVVMKVFKTSIASCYIADKEGVSGVLISKEGQWYFEYYKNDKLFSEKIAVKF</sequence>
<keyword evidence="3" id="KW-1185">Reference proteome</keyword>
<dbReference type="EMBL" id="JACRUL010000005">
    <property type="protein sequence ID" value="MBC5843504.1"/>
    <property type="molecule type" value="Genomic_DNA"/>
</dbReference>
<protein>
    <recommendedName>
        <fullName evidence="4">WG repeat-containing protein</fullName>
    </recommendedName>
</protein>
<gene>
    <name evidence="2" type="ORF">H8R25_03515</name>
</gene>
<dbReference type="AlphaFoldDB" id="A0A923MXI6"/>
<evidence type="ECO:0008006" key="4">
    <source>
        <dbReference type="Google" id="ProtNLM"/>
    </source>
</evidence>
<proteinExistence type="predicted"/>
<dbReference type="RefSeq" id="WP_187017197.1">
    <property type="nucleotide sequence ID" value="NZ_JACRUK010000005.1"/>
</dbReference>
<reference evidence="2 3" key="1">
    <citation type="submission" date="2020-08" db="EMBL/GenBank/DDBJ databases">
        <title>Description of novel Flavobacterium F-392 isolate.</title>
        <authorList>
            <person name="Saticioglu I.B."/>
            <person name="Duman M."/>
            <person name="Altun S."/>
        </authorList>
    </citation>
    <scope>NUCLEOTIDE SEQUENCE [LARGE SCALE GENOMIC DNA]</scope>
    <source>
        <strain evidence="2 3">F-392</strain>
    </source>
</reference>
<keyword evidence="1" id="KW-0732">Signal</keyword>
<feature type="chain" id="PRO_5037964102" description="WG repeat-containing protein" evidence="1">
    <location>
        <begin position="19"/>
        <end position="256"/>
    </location>
</feature>
<feature type="signal peptide" evidence="1">
    <location>
        <begin position="1"/>
        <end position="18"/>
    </location>
</feature>
<evidence type="ECO:0000313" key="2">
    <source>
        <dbReference type="EMBL" id="MBC5843504.1"/>
    </source>
</evidence>
<evidence type="ECO:0000256" key="1">
    <source>
        <dbReference type="SAM" id="SignalP"/>
    </source>
</evidence>
<accession>A0A923MXI6</accession>
<comment type="caution">
    <text evidence="2">The sequence shown here is derived from an EMBL/GenBank/DDBJ whole genome shotgun (WGS) entry which is preliminary data.</text>
</comment>
<evidence type="ECO:0000313" key="3">
    <source>
        <dbReference type="Proteomes" id="UP000641454"/>
    </source>
</evidence>
<organism evidence="2 3">
    <name type="scientific">Flavobacterium muglaense</name>
    <dbReference type="NCBI Taxonomy" id="2764716"/>
    <lineage>
        <taxon>Bacteria</taxon>
        <taxon>Pseudomonadati</taxon>
        <taxon>Bacteroidota</taxon>
        <taxon>Flavobacteriia</taxon>
        <taxon>Flavobacteriales</taxon>
        <taxon>Flavobacteriaceae</taxon>
        <taxon>Flavobacterium</taxon>
    </lineage>
</organism>
<name>A0A923MXI6_9FLAO</name>
<dbReference type="Proteomes" id="UP000641454">
    <property type="component" value="Unassembled WGS sequence"/>
</dbReference>